<proteinExistence type="predicted"/>
<dbReference type="EMBL" id="JAENGZ010001686">
    <property type="protein sequence ID" value="KAG6946745.1"/>
    <property type="molecule type" value="Genomic_DNA"/>
</dbReference>
<evidence type="ECO:0000313" key="3">
    <source>
        <dbReference type="EMBL" id="KAG6946745.1"/>
    </source>
</evidence>
<reference evidence="2" key="2">
    <citation type="submission" date="2018-05" db="EMBL/GenBank/DDBJ databases">
        <title>Effector identification in a new, highly contiguous assembly of the strawberry crown rot pathogen Phytophthora cactorum.</title>
        <authorList>
            <person name="Armitage A.D."/>
            <person name="Nellist C.F."/>
            <person name="Bates H."/>
            <person name="Vickerstaff R.J."/>
            <person name="Harrison R.J."/>
        </authorList>
    </citation>
    <scope>NUCLEOTIDE SEQUENCE</scope>
    <source>
        <strain evidence="1">4040</strain>
        <strain evidence="2">P421</strain>
    </source>
</reference>
<dbReference type="VEuPathDB" id="FungiDB:PC110_g9813"/>
<reference evidence="4 5" key="1">
    <citation type="submission" date="2018-01" db="EMBL/GenBank/DDBJ databases">
        <title>Draft genome of the strawberry crown rot pathogen Phytophthora cactorum.</title>
        <authorList>
            <person name="Armitage A.D."/>
            <person name="Lysoe E."/>
            <person name="Nellist C.F."/>
            <person name="Harrison R.J."/>
            <person name="Brurberg M.B."/>
        </authorList>
    </citation>
    <scope>NUCLEOTIDE SEQUENCE [LARGE SCALE GENOMIC DNA]</scope>
    <source>
        <strain evidence="4 5">10300</strain>
    </source>
</reference>
<evidence type="ECO:0000313" key="5">
    <source>
        <dbReference type="Proteomes" id="UP000251314"/>
    </source>
</evidence>
<comment type="caution">
    <text evidence="4">The sequence shown here is derived from an EMBL/GenBank/DDBJ whole genome shotgun (WGS) entry which is preliminary data.</text>
</comment>
<dbReference type="EMBL" id="RCMV01000497">
    <property type="protein sequence ID" value="KAG3216262.1"/>
    <property type="molecule type" value="Genomic_DNA"/>
</dbReference>
<dbReference type="AlphaFoldDB" id="A0A329SB37"/>
<dbReference type="EMBL" id="RCMK01001431">
    <property type="protein sequence ID" value="KAG2894420.1"/>
    <property type="molecule type" value="Genomic_DNA"/>
</dbReference>
<organism evidence="4 5">
    <name type="scientific">Phytophthora cactorum</name>
    <dbReference type="NCBI Taxonomy" id="29920"/>
    <lineage>
        <taxon>Eukaryota</taxon>
        <taxon>Sar</taxon>
        <taxon>Stramenopiles</taxon>
        <taxon>Oomycota</taxon>
        <taxon>Peronosporomycetes</taxon>
        <taxon>Peronosporales</taxon>
        <taxon>Peronosporaceae</taxon>
        <taxon>Phytophthora</taxon>
    </lineage>
</organism>
<dbReference type="EMBL" id="MJFZ01000222">
    <property type="protein sequence ID" value="RAW33871.1"/>
    <property type="molecule type" value="Genomic_DNA"/>
</dbReference>
<dbReference type="OrthoDB" id="124027at2759"/>
<protein>
    <submittedName>
        <fullName evidence="4">Uncharacterized protein</fullName>
    </submittedName>
</protein>
<gene>
    <name evidence="3" type="ORF">JG687_00016544</name>
    <name evidence="4" type="ORF">PC110_g9813</name>
    <name evidence="1" type="ORF">PC117_g23489</name>
    <name evidence="2" type="ORF">PC129_g12870</name>
</gene>
<reference evidence="3" key="3">
    <citation type="submission" date="2021-01" db="EMBL/GenBank/DDBJ databases">
        <title>Phytophthora aleatoria, a newly-described species from Pinus radiata is distinct from Phytophthora cactorum isolates based on comparative genomics.</title>
        <authorList>
            <person name="Mcdougal R."/>
            <person name="Panda P."/>
            <person name="Williams N."/>
            <person name="Studholme D.J."/>
        </authorList>
    </citation>
    <scope>NUCLEOTIDE SEQUENCE</scope>
    <source>
        <strain evidence="3">NZFS 3830</strain>
    </source>
</reference>
<dbReference type="Proteomes" id="UP000251314">
    <property type="component" value="Unassembled WGS sequence"/>
</dbReference>
<evidence type="ECO:0000313" key="1">
    <source>
        <dbReference type="EMBL" id="KAG2894420.1"/>
    </source>
</evidence>
<keyword evidence="5" id="KW-1185">Reference proteome</keyword>
<accession>A0A329SB37</accession>
<dbReference type="Proteomes" id="UP000736787">
    <property type="component" value="Unassembled WGS sequence"/>
</dbReference>
<evidence type="ECO:0000313" key="4">
    <source>
        <dbReference type="EMBL" id="RAW33871.1"/>
    </source>
</evidence>
<sequence>MNFAGFVRGKAETKKWLTSWLNSGESVSTVAAKLGVFNMPAEKAMLHQNWRALDKFQRMKFERTYGKKLPYAYFGTGYQTEKKTKECLLKWVMAGDSIESVAKTLGLVGLKSRIELIGHQNYKAYRTFVKWRNQWAEMRGSGYTAS</sequence>
<evidence type="ECO:0000313" key="2">
    <source>
        <dbReference type="EMBL" id="KAG3216262.1"/>
    </source>
</evidence>
<dbReference type="Proteomes" id="UP000760860">
    <property type="component" value="Unassembled WGS sequence"/>
</dbReference>
<name>A0A329SB37_9STRA</name>
<dbReference type="Proteomes" id="UP000688947">
    <property type="component" value="Unassembled WGS sequence"/>
</dbReference>